<dbReference type="PROSITE" id="PS00094">
    <property type="entry name" value="C5_MTASE_1"/>
    <property type="match status" value="1"/>
</dbReference>
<evidence type="ECO:0000256" key="1">
    <source>
        <dbReference type="ARBA" id="ARBA00022603"/>
    </source>
</evidence>
<dbReference type="InterPro" id="IPR029063">
    <property type="entry name" value="SAM-dependent_MTases_sf"/>
</dbReference>
<gene>
    <name evidence="9" type="ORF">SAMN05720469_11655</name>
</gene>
<dbReference type="PROSITE" id="PS51679">
    <property type="entry name" value="SAM_MT_C5"/>
    <property type="match status" value="1"/>
</dbReference>
<dbReference type="Proteomes" id="UP000184275">
    <property type="component" value="Unassembled WGS sequence"/>
</dbReference>
<dbReference type="InterPro" id="IPR001525">
    <property type="entry name" value="C5_MeTfrase"/>
</dbReference>
<dbReference type="GO" id="GO:0044027">
    <property type="term" value="P:negative regulation of gene expression via chromosomal CpG island methylation"/>
    <property type="evidence" value="ECO:0007669"/>
    <property type="project" value="TreeGrafter"/>
</dbReference>
<proteinExistence type="inferred from homology"/>
<name>A0A1M6V3F1_9BACT</name>
<dbReference type="EC" id="2.1.1.37" evidence="8"/>
<evidence type="ECO:0000256" key="7">
    <source>
        <dbReference type="RuleBase" id="RU000416"/>
    </source>
</evidence>
<dbReference type="PROSITE" id="PS00095">
    <property type="entry name" value="C5_MTASE_2"/>
    <property type="match status" value="1"/>
</dbReference>
<dbReference type="InterPro" id="IPR031303">
    <property type="entry name" value="C5_meth_CS"/>
</dbReference>
<evidence type="ECO:0000313" key="9">
    <source>
        <dbReference type="EMBL" id="SHK75836.1"/>
    </source>
</evidence>
<keyword evidence="3 6" id="KW-0949">S-adenosyl-L-methionine</keyword>
<evidence type="ECO:0000256" key="5">
    <source>
        <dbReference type="ARBA" id="ARBA00047422"/>
    </source>
</evidence>
<dbReference type="EMBL" id="FRAW01000016">
    <property type="protein sequence ID" value="SHK75836.1"/>
    <property type="molecule type" value="Genomic_DNA"/>
</dbReference>
<accession>A0A1M6V3F1</accession>
<dbReference type="PANTHER" id="PTHR10629:SF52">
    <property type="entry name" value="DNA (CYTOSINE-5)-METHYLTRANSFERASE 1"/>
    <property type="match status" value="1"/>
</dbReference>
<dbReference type="RefSeq" id="WP_073304581.1">
    <property type="nucleotide sequence ID" value="NZ_FRAW01000016.1"/>
</dbReference>
<reference evidence="10" key="1">
    <citation type="submission" date="2016-11" db="EMBL/GenBank/DDBJ databases">
        <authorList>
            <person name="Varghese N."/>
            <person name="Submissions S."/>
        </authorList>
    </citation>
    <scope>NUCLEOTIDE SEQUENCE [LARGE SCALE GENOMIC DNA]</scope>
    <source>
        <strain evidence="10">UWOS</strain>
    </source>
</reference>
<feature type="active site" evidence="6">
    <location>
        <position position="90"/>
    </location>
</feature>
<dbReference type="PANTHER" id="PTHR10629">
    <property type="entry name" value="CYTOSINE-SPECIFIC METHYLTRANSFERASE"/>
    <property type="match status" value="1"/>
</dbReference>
<keyword evidence="10" id="KW-1185">Reference proteome</keyword>
<dbReference type="Gene3D" id="3.90.120.10">
    <property type="entry name" value="DNA Methylase, subunit A, domain 2"/>
    <property type="match status" value="1"/>
</dbReference>
<dbReference type="AlphaFoldDB" id="A0A1M6V3F1"/>
<keyword evidence="4" id="KW-0680">Restriction system</keyword>
<keyword evidence="1 6" id="KW-0489">Methyltransferase</keyword>
<dbReference type="NCBIfam" id="TIGR00675">
    <property type="entry name" value="dcm"/>
    <property type="match status" value="1"/>
</dbReference>
<evidence type="ECO:0000256" key="2">
    <source>
        <dbReference type="ARBA" id="ARBA00022679"/>
    </source>
</evidence>
<evidence type="ECO:0000256" key="6">
    <source>
        <dbReference type="PROSITE-ProRule" id="PRU01016"/>
    </source>
</evidence>
<organism evidence="9 10">
    <name type="scientific">Fibrobacter intestinalis</name>
    <dbReference type="NCBI Taxonomy" id="28122"/>
    <lineage>
        <taxon>Bacteria</taxon>
        <taxon>Pseudomonadati</taxon>
        <taxon>Fibrobacterota</taxon>
        <taxon>Fibrobacteria</taxon>
        <taxon>Fibrobacterales</taxon>
        <taxon>Fibrobacteraceae</taxon>
        <taxon>Fibrobacter</taxon>
    </lineage>
</organism>
<evidence type="ECO:0000256" key="8">
    <source>
        <dbReference type="RuleBase" id="RU000417"/>
    </source>
</evidence>
<dbReference type="GO" id="GO:0003886">
    <property type="term" value="F:DNA (cytosine-5-)-methyltransferase activity"/>
    <property type="evidence" value="ECO:0007669"/>
    <property type="project" value="UniProtKB-EC"/>
</dbReference>
<comment type="catalytic activity">
    <reaction evidence="5 8">
        <text>a 2'-deoxycytidine in DNA + S-adenosyl-L-methionine = a 5-methyl-2'-deoxycytidine in DNA + S-adenosyl-L-homocysteine + H(+)</text>
        <dbReference type="Rhea" id="RHEA:13681"/>
        <dbReference type="Rhea" id="RHEA-COMP:11369"/>
        <dbReference type="Rhea" id="RHEA-COMP:11370"/>
        <dbReference type="ChEBI" id="CHEBI:15378"/>
        <dbReference type="ChEBI" id="CHEBI:57856"/>
        <dbReference type="ChEBI" id="CHEBI:59789"/>
        <dbReference type="ChEBI" id="CHEBI:85452"/>
        <dbReference type="ChEBI" id="CHEBI:85454"/>
        <dbReference type="EC" id="2.1.1.37"/>
    </reaction>
</comment>
<dbReference type="CDD" id="cd00315">
    <property type="entry name" value="Cyt_C5_DNA_methylase"/>
    <property type="match status" value="1"/>
</dbReference>
<dbReference type="InterPro" id="IPR018117">
    <property type="entry name" value="C5_DNA_meth_AS"/>
</dbReference>
<dbReference type="Pfam" id="PF00145">
    <property type="entry name" value="DNA_methylase"/>
    <property type="match status" value="1"/>
</dbReference>
<evidence type="ECO:0000313" key="10">
    <source>
        <dbReference type="Proteomes" id="UP000184275"/>
    </source>
</evidence>
<dbReference type="Gene3D" id="3.40.50.150">
    <property type="entry name" value="Vaccinia Virus protein VP39"/>
    <property type="match status" value="1"/>
</dbReference>
<dbReference type="SUPFAM" id="SSF53335">
    <property type="entry name" value="S-adenosyl-L-methionine-dependent methyltransferases"/>
    <property type="match status" value="1"/>
</dbReference>
<dbReference type="PRINTS" id="PR00105">
    <property type="entry name" value="C5METTRFRASE"/>
</dbReference>
<sequence>MATGKNKAKYFKSIELFAGAGGLAIGLEKAGFDHIGLVEFNKAAAETLKINRPDWNVLCEDVAKVAQRDLTREFKIKRNELDLLSGGAPCQSFSYAGKRLGLEDVRGTMFYHYATFLHKLQPKMFLFENVKGLLSHDKGKTYQTILGIFEDEGYETFHQVLNAWDYNNPQKRERLITIGIRKDLASRVKFEFPKPHKYKPVLKDVKLDVNPDKDHCARYSEAKEKVFALVPPGGYWRDIDPDIAKEYMKTCWEMEGGRTGILRRISLEEPSLAVLTNPGMKQTDRCHPLEVRPFSVRENARFQSFPENWKFAGKLMEQYKQVGNAVPVNLAKDIGVQIAKVLKEV</sequence>
<dbReference type="GO" id="GO:0032259">
    <property type="term" value="P:methylation"/>
    <property type="evidence" value="ECO:0007669"/>
    <property type="project" value="UniProtKB-KW"/>
</dbReference>
<dbReference type="InterPro" id="IPR050390">
    <property type="entry name" value="C5-Methyltransferase"/>
</dbReference>
<dbReference type="GO" id="GO:0003677">
    <property type="term" value="F:DNA binding"/>
    <property type="evidence" value="ECO:0007669"/>
    <property type="project" value="TreeGrafter"/>
</dbReference>
<keyword evidence="2 6" id="KW-0808">Transferase</keyword>
<evidence type="ECO:0000256" key="4">
    <source>
        <dbReference type="ARBA" id="ARBA00022747"/>
    </source>
</evidence>
<dbReference type="GO" id="GO:0009307">
    <property type="term" value="P:DNA restriction-modification system"/>
    <property type="evidence" value="ECO:0007669"/>
    <property type="project" value="UniProtKB-KW"/>
</dbReference>
<comment type="similarity">
    <text evidence="6 7">Belongs to the class I-like SAM-binding methyltransferase superfamily. C5-methyltransferase family.</text>
</comment>
<evidence type="ECO:0000256" key="3">
    <source>
        <dbReference type="ARBA" id="ARBA00022691"/>
    </source>
</evidence>
<protein>
    <recommendedName>
        <fullName evidence="8">Cytosine-specific methyltransferase</fullName>
        <ecNumber evidence="8">2.1.1.37</ecNumber>
    </recommendedName>
</protein>